<dbReference type="EMBL" id="RJVU01054436">
    <property type="protein sequence ID" value="ROL09262.1"/>
    <property type="molecule type" value="Genomic_DNA"/>
</dbReference>
<keyword evidence="3" id="KW-1185">Reference proteome</keyword>
<protein>
    <submittedName>
        <fullName evidence="2">Uncharacterized protein</fullName>
    </submittedName>
</protein>
<evidence type="ECO:0000313" key="3">
    <source>
        <dbReference type="Proteomes" id="UP000281406"/>
    </source>
</evidence>
<accession>A0A3N0Y2W4</accession>
<gene>
    <name evidence="2" type="ORF">DPX16_5329</name>
</gene>
<organism evidence="2 3">
    <name type="scientific">Anabarilius grahami</name>
    <name type="common">Kanglang fish</name>
    <name type="synonym">Barilius grahami</name>
    <dbReference type="NCBI Taxonomy" id="495550"/>
    <lineage>
        <taxon>Eukaryota</taxon>
        <taxon>Metazoa</taxon>
        <taxon>Chordata</taxon>
        <taxon>Craniata</taxon>
        <taxon>Vertebrata</taxon>
        <taxon>Euteleostomi</taxon>
        <taxon>Actinopterygii</taxon>
        <taxon>Neopterygii</taxon>
        <taxon>Teleostei</taxon>
        <taxon>Ostariophysi</taxon>
        <taxon>Cypriniformes</taxon>
        <taxon>Xenocyprididae</taxon>
        <taxon>Xenocypridinae</taxon>
        <taxon>Xenocypridinae incertae sedis</taxon>
        <taxon>Anabarilius</taxon>
    </lineage>
</organism>
<evidence type="ECO:0000313" key="2">
    <source>
        <dbReference type="EMBL" id="ROL09262.1"/>
    </source>
</evidence>
<dbReference type="Proteomes" id="UP000281406">
    <property type="component" value="Unassembled WGS sequence"/>
</dbReference>
<proteinExistence type="predicted"/>
<feature type="region of interest" description="Disordered" evidence="1">
    <location>
        <begin position="1"/>
        <end position="20"/>
    </location>
</feature>
<evidence type="ECO:0000256" key="1">
    <source>
        <dbReference type="SAM" id="MobiDB-lite"/>
    </source>
</evidence>
<name>A0A3N0Y2W4_ANAGA</name>
<comment type="caution">
    <text evidence="2">The sequence shown here is derived from an EMBL/GenBank/DDBJ whole genome shotgun (WGS) entry which is preliminary data.</text>
</comment>
<reference evidence="2 3" key="1">
    <citation type="submission" date="2018-10" db="EMBL/GenBank/DDBJ databases">
        <title>Genome assembly for a Yunnan-Guizhou Plateau 3E fish, Anabarilius grahami (Regan), and its evolutionary and genetic applications.</title>
        <authorList>
            <person name="Jiang W."/>
        </authorList>
    </citation>
    <scope>NUCLEOTIDE SEQUENCE [LARGE SCALE GENOMIC DNA]</scope>
    <source>
        <strain evidence="2">AG-KIZ</strain>
        <tissue evidence="2">Muscle</tissue>
    </source>
</reference>
<dbReference type="AlphaFoldDB" id="A0A3N0Y2W4"/>
<dbReference type="OrthoDB" id="360585at2759"/>
<sequence length="273" mass="29180">MTARHGRAAYRRRAPGRSSRRRLKRLLQRTQLNSPVGASADALGDCRPQRRLRVAASRSPLPAAFSACLLPPSGAPSESFPAVSLPLYERTLLSGPTALKELLAALAALKEPPNRRYHGGGVAANAAPLCPPAAVGWKTKRALPSKPCRTTSTLAGRAYTSAGQAASALHTMAIFQVFQAKLLRSLDESGADEPAFRDLRSATDLALRATKATAQAIGRSMASLVSYDLMSYGESPAYIVTCPAHFGGKIRALFAYRLRGRAAPSLVQRLVYE</sequence>